<keyword evidence="2" id="KW-0472">Membrane</keyword>
<sequence length="388" mass="43643">MSDKELDDFFRKLSAEPEIPYESKDWDRFEKLRSTNNVAQPINGFWWYLLGSLLVAGLIFTVLMTVSTDGIQTGNENSLQRDSSLRTDSEAFVDNKAKLPVGKKPLPAIFESNRSKRQNAAAASQKPVQKPTSLTGKRAAKNPRTAIPLLWDADSKGTVFDEFNRVLYVEIDEGIHKTSKILVDPIASIPRKNGIALGFMVAPDISAIRFDHFASSGRSVGFSLDYFVGSSWSLSIGAIHGQKRYRDGRGYWRGYDTPHQALIGDCWLIEVPLNIKYYPINGSKSRWFISSGLSSYFMLKEAYSLVYENYSGDRYTEEMEILGSNQHLFGVWNMGLGYERKIGKNFAVQTEPYIRLPLAGIGEGNLNVKSVGIFFGIKYYPSNKIVNF</sequence>
<keyword evidence="4" id="KW-1185">Reference proteome</keyword>
<dbReference type="AlphaFoldDB" id="A0A1H6TGZ9"/>
<evidence type="ECO:0000313" key="4">
    <source>
        <dbReference type="Proteomes" id="UP000199403"/>
    </source>
</evidence>
<dbReference type="EMBL" id="FNZH01000001">
    <property type="protein sequence ID" value="SEI78566.1"/>
    <property type="molecule type" value="Genomic_DNA"/>
</dbReference>
<name>A0A1H6TGZ9_9BACT</name>
<evidence type="ECO:0008006" key="5">
    <source>
        <dbReference type="Google" id="ProtNLM"/>
    </source>
</evidence>
<evidence type="ECO:0000313" key="3">
    <source>
        <dbReference type="EMBL" id="SEI78566.1"/>
    </source>
</evidence>
<proteinExistence type="predicted"/>
<protein>
    <recommendedName>
        <fullName evidence="5">Outer membrane protein beta-barrel domain-containing protein</fullName>
    </recommendedName>
</protein>
<reference evidence="4" key="1">
    <citation type="submission" date="2016-10" db="EMBL/GenBank/DDBJ databases">
        <authorList>
            <person name="Varghese N."/>
            <person name="Submissions S."/>
        </authorList>
    </citation>
    <scope>NUCLEOTIDE SEQUENCE [LARGE SCALE GENOMIC DNA]</scope>
    <source>
        <strain evidence="4">IBRC-M 10761</strain>
    </source>
</reference>
<evidence type="ECO:0000256" key="2">
    <source>
        <dbReference type="SAM" id="Phobius"/>
    </source>
</evidence>
<dbReference type="Proteomes" id="UP000199403">
    <property type="component" value="Unassembled WGS sequence"/>
</dbReference>
<feature type="compositionally biased region" description="Polar residues" evidence="1">
    <location>
        <begin position="126"/>
        <end position="135"/>
    </location>
</feature>
<accession>A0A1H6TGZ9</accession>
<feature type="region of interest" description="Disordered" evidence="1">
    <location>
        <begin position="117"/>
        <end position="138"/>
    </location>
</feature>
<evidence type="ECO:0000256" key="1">
    <source>
        <dbReference type="SAM" id="MobiDB-lite"/>
    </source>
</evidence>
<organism evidence="3 4">
    <name type="scientific">Cyclobacterium xiamenense</name>
    <dbReference type="NCBI Taxonomy" id="1297121"/>
    <lineage>
        <taxon>Bacteria</taxon>
        <taxon>Pseudomonadati</taxon>
        <taxon>Bacteroidota</taxon>
        <taxon>Cytophagia</taxon>
        <taxon>Cytophagales</taxon>
        <taxon>Cyclobacteriaceae</taxon>
        <taxon>Cyclobacterium</taxon>
    </lineage>
</organism>
<keyword evidence="2" id="KW-1133">Transmembrane helix</keyword>
<keyword evidence="2" id="KW-0812">Transmembrane</keyword>
<dbReference type="STRING" id="1416801.SAMN05192553_101285"/>
<gene>
    <name evidence="3" type="ORF">SAMN05192553_101285</name>
</gene>
<feature type="transmembrane region" description="Helical" evidence="2">
    <location>
        <begin position="45"/>
        <end position="66"/>
    </location>
</feature>